<dbReference type="EMBL" id="ML741782">
    <property type="protein sequence ID" value="KAE8328933.1"/>
    <property type="molecule type" value="Genomic_DNA"/>
</dbReference>
<reference evidence="3" key="1">
    <citation type="submission" date="2019-04" db="EMBL/GenBank/DDBJ databases">
        <title>Friends and foes A comparative genomics studyof 23 Aspergillus species from section Flavi.</title>
        <authorList>
            <consortium name="DOE Joint Genome Institute"/>
            <person name="Kjaerbolling I."/>
            <person name="Vesth T."/>
            <person name="Frisvad J.C."/>
            <person name="Nybo J.L."/>
            <person name="Theobald S."/>
            <person name="Kildgaard S."/>
            <person name="Isbrandt T."/>
            <person name="Kuo A."/>
            <person name="Sato A."/>
            <person name="Lyhne E.K."/>
            <person name="Kogle M.E."/>
            <person name="Wiebenga A."/>
            <person name="Kun R.S."/>
            <person name="Lubbers R.J."/>
            <person name="Makela M.R."/>
            <person name="Barry K."/>
            <person name="Chovatia M."/>
            <person name="Clum A."/>
            <person name="Daum C."/>
            <person name="Haridas S."/>
            <person name="He G."/>
            <person name="LaButti K."/>
            <person name="Lipzen A."/>
            <person name="Mondo S."/>
            <person name="Riley R."/>
            <person name="Salamov A."/>
            <person name="Simmons B.A."/>
            <person name="Magnuson J.K."/>
            <person name="Henrissat B."/>
            <person name="Mortensen U.H."/>
            <person name="Larsen T.O."/>
            <person name="Devries R.P."/>
            <person name="Grigoriev I.V."/>
            <person name="Machida M."/>
            <person name="Baker S.E."/>
            <person name="Andersen M.R."/>
        </authorList>
    </citation>
    <scope>NUCLEOTIDE SEQUENCE [LARGE SCALE GENOMIC DNA]</scope>
    <source>
        <strain evidence="3">CBS 130017</strain>
    </source>
</reference>
<proteinExistence type="predicted"/>
<gene>
    <name evidence="2" type="ORF">BDV39DRAFT_59523</name>
</gene>
<protein>
    <submittedName>
        <fullName evidence="2">Uncharacterized protein</fullName>
    </submittedName>
</protein>
<keyword evidence="1" id="KW-0812">Transmembrane</keyword>
<sequence length="89" mass="10223">MDYVCLHGSGVSKKCGVSGELQFLNARLVCFSLSLFFIFISSLFLLRLIFTSFYIYMGEPEVIAHDLLSDFTTHAFIRPNKPVSVHWYH</sequence>
<evidence type="ECO:0000313" key="3">
    <source>
        <dbReference type="Proteomes" id="UP000325945"/>
    </source>
</evidence>
<name>A0A5N6X816_9EURO</name>
<organism evidence="2 3">
    <name type="scientific">Aspergillus sergii</name>
    <dbReference type="NCBI Taxonomy" id="1034303"/>
    <lineage>
        <taxon>Eukaryota</taxon>
        <taxon>Fungi</taxon>
        <taxon>Dikarya</taxon>
        <taxon>Ascomycota</taxon>
        <taxon>Pezizomycotina</taxon>
        <taxon>Eurotiomycetes</taxon>
        <taxon>Eurotiomycetidae</taxon>
        <taxon>Eurotiales</taxon>
        <taxon>Aspergillaceae</taxon>
        <taxon>Aspergillus</taxon>
        <taxon>Aspergillus subgen. Circumdati</taxon>
    </lineage>
</organism>
<keyword evidence="1" id="KW-1133">Transmembrane helix</keyword>
<evidence type="ECO:0000313" key="2">
    <source>
        <dbReference type="EMBL" id="KAE8328933.1"/>
    </source>
</evidence>
<keyword evidence="3" id="KW-1185">Reference proteome</keyword>
<feature type="transmembrane region" description="Helical" evidence="1">
    <location>
        <begin position="26"/>
        <end position="50"/>
    </location>
</feature>
<evidence type="ECO:0000256" key="1">
    <source>
        <dbReference type="SAM" id="Phobius"/>
    </source>
</evidence>
<keyword evidence="1" id="KW-0472">Membrane</keyword>
<dbReference type="Proteomes" id="UP000325945">
    <property type="component" value="Unassembled WGS sequence"/>
</dbReference>
<accession>A0A5N6X816</accession>
<dbReference type="AlphaFoldDB" id="A0A5N6X816"/>